<organism evidence="1 2">
    <name type="scientific">Rhinocladiella mackenziei CBS 650.93</name>
    <dbReference type="NCBI Taxonomy" id="1442369"/>
    <lineage>
        <taxon>Eukaryota</taxon>
        <taxon>Fungi</taxon>
        <taxon>Dikarya</taxon>
        <taxon>Ascomycota</taxon>
        <taxon>Pezizomycotina</taxon>
        <taxon>Eurotiomycetes</taxon>
        <taxon>Chaetothyriomycetidae</taxon>
        <taxon>Chaetothyriales</taxon>
        <taxon>Herpotrichiellaceae</taxon>
        <taxon>Rhinocladiella</taxon>
    </lineage>
</organism>
<dbReference type="VEuPathDB" id="FungiDB:Z518_00695"/>
<gene>
    <name evidence="1" type="ORF">Z518_00695</name>
</gene>
<sequence length="78" mass="9217">MARLDCHDKLDIHFDVVKDRNRICVSCSHDIGIKFLRQSRSIFKLHVKAILSEFSLDGLEYRISIFDFHSVIHKHFDC</sequence>
<name>A0A0D2JJK5_9EURO</name>
<accession>A0A0D2JJK5</accession>
<reference evidence="1 2" key="1">
    <citation type="submission" date="2015-01" db="EMBL/GenBank/DDBJ databases">
        <title>The Genome Sequence of Rhinocladiella mackenzie CBS 650.93.</title>
        <authorList>
            <consortium name="The Broad Institute Genomics Platform"/>
            <person name="Cuomo C."/>
            <person name="de Hoog S."/>
            <person name="Gorbushina A."/>
            <person name="Stielow B."/>
            <person name="Teixiera M."/>
            <person name="Abouelleil A."/>
            <person name="Chapman S.B."/>
            <person name="Priest M."/>
            <person name="Young S.K."/>
            <person name="Wortman J."/>
            <person name="Nusbaum C."/>
            <person name="Birren B."/>
        </authorList>
    </citation>
    <scope>NUCLEOTIDE SEQUENCE [LARGE SCALE GENOMIC DNA]</scope>
    <source>
        <strain evidence="1 2">CBS 650.93</strain>
    </source>
</reference>
<dbReference type="HOGENOM" id="CLU_2623322_0_0_1"/>
<protein>
    <submittedName>
        <fullName evidence="1">Uncharacterized protein</fullName>
    </submittedName>
</protein>
<keyword evidence="2" id="KW-1185">Reference proteome</keyword>
<dbReference type="AlphaFoldDB" id="A0A0D2JJK5"/>
<dbReference type="EMBL" id="KN847475">
    <property type="protein sequence ID" value="KIX09615.1"/>
    <property type="molecule type" value="Genomic_DNA"/>
</dbReference>
<dbReference type="GeneID" id="25288766"/>
<dbReference type="Proteomes" id="UP000053617">
    <property type="component" value="Unassembled WGS sequence"/>
</dbReference>
<proteinExistence type="predicted"/>
<evidence type="ECO:0000313" key="1">
    <source>
        <dbReference type="EMBL" id="KIX09615.1"/>
    </source>
</evidence>
<dbReference type="RefSeq" id="XP_013276751.1">
    <property type="nucleotide sequence ID" value="XM_013421297.1"/>
</dbReference>
<evidence type="ECO:0000313" key="2">
    <source>
        <dbReference type="Proteomes" id="UP000053617"/>
    </source>
</evidence>